<evidence type="ECO:0000313" key="3">
    <source>
        <dbReference type="Proteomes" id="UP001487740"/>
    </source>
</evidence>
<dbReference type="EMBL" id="JARAKH010000044">
    <property type="protein sequence ID" value="KAK8378971.1"/>
    <property type="molecule type" value="Genomic_DNA"/>
</dbReference>
<organism evidence="2 3">
    <name type="scientific">Scylla paramamosain</name>
    <name type="common">Mud crab</name>
    <dbReference type="NCBI Taxonomy" id="85552"/>
    <lineage>
        <taxon>Eukaryota</taxon>
        <taxon>Metazoa</taxon>
        <taxon>Ecdysozoa</taxon>
        <taxon>Arthropoda</taxon>
        <taxon>Crustacea</taxon>
        <taxon>Multicrustacea</taxon>
        <taxon>Malacostraca</taxon>
        <taxon>Eumalacostraca</taxon>
        <taxon>Eucarida</taxon>
        <taxon>Decapoda</taxon>
        <taxon>Pleocyemata</taxon>
        <taxon>Brachyura</taxon>
        <taxon>Eubrachyura</taxon>
        <taxon>Portunoidea</taxon>
        <taxon>Portunidae</taxon>
        <taxon>Portuninae</taxon>
        <taxon>Scylla</taxon>
    </lineage>
</organism>
<keyword evidence="3" id="KW-1185">Reference proteome</keyword>
<feature type="compositionally biased region" description="Polar residues" evidence="1">
    <location>
        <begin position="63"/>
        <end position="75"/>
    </location>
</feature>
<reference evidence="2 3" key="1">
    <citation type="submission" date="2023-03" db="EMBL/GenBank/DDBJ databases">
        <title>High-quality genome of Scylla paramamosain provides insights in environmental adaptation.</title>
        <authorList>
            <person name="Zhang L."/>
        </authorList>
    </citation>
    <scope>NUCLEOTIDE SEQUENCE [LARGE SCALE GENOMIC DNA]</scope>
    <source>
        <strain evidence="2">LZ_2023a</strain>
        <tissue evidence="2">Muscle</tissue>
    </source>
</reference>
<sequence length="476" mass="52635">MLGSQRRGLGSSGGDSSAPMPPCLPVLPGSSGTTSSITRHTLQQLLVTTEILVTPQLPPAPNTAKQHQRGTSSFSLHRAPPSSTREARVRKARRRGWGRGRFEAGPKTPSSAGLSRLTAASAQGGSMRGGQGSSGRTSLAFQHSMRPLTRQKKARRCWMAFLLEPYSSWCQAFSMGYRSGELPGHSNTVGSKVRATAVSGAWYGSPEGKLYFAPDTAVARTLLPFNQHAVCPEGWLCDMMWREPLLTIVPRSQLRSLEQETKCSHWDHSQLLQRRRSRIHLAHHFHRQRRAEFARAVLKHCRQLRATHDPRPPDMTSALSHRFPPALAAKYDRILQQLLQELRECEVDPVHLSPLGTYERYEVEGVPRVAWVSRERRALSRAMASFPPAVRTVMAQVLRPLDSLSLVDVQDGGSVGGVGEGVELAVLITRWRAAARAGRTHLRNNWFPTSLAAIREATLATSLSPCTSPHRHARLQ</sequence>
<protein>
    <submittedName>
        <fullName evidence="2">Uncharacterized protein</fullName>
    </submittedName>
</protein>
<proteinExistence type="predicted"/>
<dbReference type="AlphaFoldDB" id="A0AAW0SV74"/>
<name>A0AAW0SV74_SCYPA</name>
<evidence type="ECO:0000256" key="1">
    <source>
        <dbReference type="SAM" id="MobiDB-lite"/>
    </source>
</evidence>
<gene>
    <name evidence="2" type="ORF">O3P69_009597</name>
</gene>
<accession>A0AAW0SV74</accession>
<dbReference type="Proteomes" id="UP001487740">
    <property type="component" value="Unassembled WGS sequence"/>
</dbReference>
<evidence type="ECO:0000313" key="2">
    <source>
        <dbReference type="EMBL" id="KAK8378971.1"/>
    </source>
</evidence>
<feature type="region of interest" description="Disordered" evidence="1">
    <location>
        <begin position="56"/>
        <end position="147"/>
    </location>
</feature>
<feature type="region of interest" description="Disordered" evidence="1">
    <location>
        <begin position="1"/>
        <end position="35"/>
    </location>
</feature>
<feature type="compositionally biased region" description="Basic residues" evidence="1">
    <location>
        <begin position="88"/>
        <end position="98"/>
    </location>
</feature>
<feature type="compositionally biased region" description="Low complexity" evidence="1">
    <location>
        <begin position="1"/>
        <end position="17"/>
    </location>
</feature>
<comment type="caution">
    <text evidence="2">The sequence shown here is derived from an EMBL/GenBank/DDBJ whole genome shotgun (WGS) entry which is preliminary data.</text>
</comment>